<sequence>MLVLAVAAGESGVNPELSRNGVLVHVCARVQSEDLSTARPADRSGRLTSGPRGVGRWTRAYP</sequence>
<dbReference type="AlphaFoldDB" id="A0A917NSE3"/>
<name>A0A917NSE3_9ACTN</name>
<accession>A0A917NSE3</accession>
<dbReference type="EMBL" id="BMMU01000005">
    <property type="protein sequence ID" value="GGJ23976.1"/>
    <property type="molecule type" value="Genomic_DNA"/>
</dbReference>
<protein>
    <submittedName>
        <fullName evidence="2">Uncharacterized protein</fullName>
    </submittedName>
</protein>
<reference evidence="2" key="1">
    <citation type="journal article" date="2014" name="Int. J. Syst. Evol. Microbiol.">
        <title>Complete genome sequence of Corynebacterium casei LMG S-19264T (=DSM 44701T), isolated from a smear-ripened cheese.</title>
        <authorList>
            <consortium name="US DOE Joint Genome Institute (JGI-PGF)"/>
            <person name="Walter F."/>
            <person name="Albersmeier A."/>
            <person name="Kalinowski J."/>
            <person name="Ruckert C."/>
        </authorList>
    </citation>
    <scope>NUCLEOTIDE SEQUENCE</scope>
    <source>
        <strain evidence="2">CGMCC 4.7272</strain>
    </source>
</reference>
<feature type="region of interest" description="Disordered" evidence="1">
    <location>
        <begin position="34"/>
        <end position="62"/>
    </location>
</feature>
<organism evidence="2 3">
    <name type="scientific">Streptomyces lacrimifluminis</name>
    <dbReference type="NCBI Taxonomy" id="1500077"/>
    <lineage>
        <taxon>Bacteria</taxon>
        <taxon>Bacillati</taxon>
        <taxon>Actinomycetota</taxon>
        <taxon>Actinomycetes</taxon>
        <taxon>Kitasatosporales</taxon>
        <taxon>Streptomycetaceae</taxon>
        <taxon>Streptomyces</taxon>
    </lineage>
</organism>
<proteinExistence type="predicted"/>
<keyword evidence="3" id="KW-1185">Reference proteome</keyword>
<evidence type="ECO:0000313" key="2">
    <source>
        <dbReference type="EMBL" id="GGJ23976.1"/>
    </source>
</evidence>
<evidence type="ECO:0000256" key="1">
    <source>
        <dbReference type="SAM" id="MobiDB-lite"/>
    </source>
</evidence>
<comment type="caution">
    <text evidence="2">The sequence shown here is derived from an EMBL/GenBank/DDBJ whole genome shotgun (WGS) entry which is preliminary data.</text>
</comment>
<dbReference type="Proteomes" id="UP000625682">
    <property type="component" value="Unassembled WGS sequence"/>
</dbReference>
<reference evidence="2" key="2">
    <citation type="submission" date="2020-09" db="EMBL/GenBank/DDBJ databases">
        <authorList>
            <person name="Sun Q."/>
            <person name="Zhou Y."/>
        </authorList>
    </citation>
    <scope>NUCLEOTIDE SEQUENCE</scope>
    <source>
        <strain evidence="2">CGMCC 4.7272</strain>
    </source>
</reference>
<gene>
    <name evidence="2" type="ORF">GCM10012282_20580</name>
</gene>
<evidence type="ECO:0000313" key="3">
    <source>
        <dbReference type="Proteomes" id="UP000625682"/>
    </source>
</evidence>